<name>N6U986_9HYPH</name>
<dbReference type="STRING" id="363754.RHSP_01183"/>
<dbReference type="EMBL" id="AQHN01000011">
    <property type="protein sequence ID" value="ENN89104.1"/>
    <property type="molecule type" value="Genomic_DNA"/>
</dbReference>
<feature type="transmembrane region" description="Helical" evidence="2">
    <location>
        <begin position="137"/>
        <end position="162"/>
    </location>
</feature>
<organism evidence="3 4">
    <name type="scientific">Rhizobium freirei PRF 81</name>
    <dbReference type="NCBI Taxonomy" id="363754"/>
    <lineage>
        <taxon>Bacteria</taxon>
        <taxon>Pseudomonadati</taxon>
        <taxon>Pseudomonadota</taxon>
        <taxon>Alphaproteobacteria</taxon>
        <taxon>Hyphomicrobiales</taxon>
        <taxon>Rhizobiaceae</taxon>
        <taxon>Rhizobium/Agrobacterium group</taxon>
        <taxon>Rhizobium</taxon>
    </lineage>
</organism>
<evidence type="ECO:0000256" key="2">
    <source>
        <dbReference type="SAM" id="Phobius"/>
    </source>
</evidence>
<keyword evidence="4" id="KW-1185">Reference proteome</keyword>
<dbReference type="Pfam" id="PF07386">
    <property type="entry name" value="DUF1499"/>
    <property type="match status" value="1"/>
</dbReference>
<feature type="region of interest" description="Disordered" evidence="1">
    <location>
        <begin position="253"/>
        <end position="280"/>
    </location>
</feature>
<accession>N6U986</accession>
<keyword evidence="2" id="KW-0812">Transmembrane</keyword>
<proteinExistence type="predicted"/>
<feature type="transmembrane region" description="Helical" evidence="2">
    <location>
        <begin position="108"/>
        <end position="131"/>
    </location>
</feature>
<dbReference type="InterPro" id="IPR010865">
    <property type="entry name" value="DUF1499"/>
</dbReference>
<keyword evidence="2" id="KW-0472">Membrane</keyword>
<keyword evidence="2" id="KW-1133">Transmembrane helix</keyword>
<comment type="caution">
    <text evidence="3">The sequence shown here is derived from an EMBL/GenBank/DDBJ whole genome shotgun (WGS) entry which is preliminary data.</text>
</comment>
<evidence type="ECO:0000313" key="3">
    <source>
        <dbReference type="EMBL" id="ENN89104.1"/>
    </source>
</evidence>
<dbReference type="Proteomes" id="UP000012429">
    <property type="component" value="Unassembled WGS sequence"/>
</dbReference>
<gene>
    <name evidence="3" type="ORF">RHSP_01183</name>
</gene>
<reference evidence="3 4" key="1">
    <citation type="journal article" date="2012" name="BMC Genomics">
        <title>Genomic basis of broad host range and environmental adaptability of Rhizobium tropici CIAT 899 and Rhizobium sp. PRF 81 which are used in inoculants for common bean (Phaseolus vulgaris L.).</title>
        <authorList>
            <person name="Ormeno-Orrillo E."/>
            <person name="Menna P."/>
            <person name="Almeida L.G."/>
            <person name="Ollero F.J."/>
            <person name="Nicolas M.F."/>
            <person name="Pains Rodrigues E."/>
            <person name="Shigueyoshi Nakatani A."/>
            <person name="Silva Batista J.S."/>
            <person name="Oliveira Chueire L.M."/>
            <person name="Souza R.C."/>
            <person name="Ribeiro Vasconcelos A.T."/>
            <person name="Megias M."/>
            <person name="Hungria M."/>
            <person name="Martinez-Romero E."/>
        </authorList>
    </citation>
    <scope>NUCLEOTIDE SEQUENCE [LARGE SCALE GENOMIC DNA]</scope>
    <source>
        <strain evidence="3 4">PRF 81</strain>
    </source>
</reference>
<dbReference type="PATRIC" id="fig|363754.4.peg.1134"/>
<feature type="transmembrane region" description="Helical" evidence="2">
    <location>
        <begin position="79"/>
        <end position="96"/>
    </location>
</feature>
<evidence type="ECO:0000313" key="4">
    <source>
        <dbReference type="Proteomes" id="UP000012429"/>
    </source>
</evidence>
<protein>
    <recommendedName>
        <fullName evidence="5">DUF1499 domain-containing protein</fullName>
    </recommendedName>
</protein>
<evidence type="ECO:0008006" key="5">
    <source>
        <dbReference type="Google" id="ProtNLM"/>
    </source>
</evidence>
<evidence type="ECO:0000256" key="1">
    <source>
        <dbReference type="SAM" id="MobiDB-lite"/>
    </source>
</evidence>
<dbReference type="AlphaFoldDB" id="N6U986"/>
<sequence>MAFFGNLSKRSRFYASHSWSQLRRDIAYRRHDIRFIFIVSCSKHRSLSGIRCIRLPIRRAAEPLMTIRFDRPVSHAARAARLIAAFALVLCGVTLIGHRFGPLEMPYFVLLILISAGCAAVAVFLAAIGLVELWQSAAFGGVSAVKAILYAALPLAILGFGIERYWSRPPIYEISTDLNDPPEWLATPDARQIWLPPRHLVTAQEREGQFDAYPALISRRYEGAADRVLEAVRKVVRDSHITIVKAEGAEVADPNGAAKPKRRTRIQTTHPAQDDTAVGDVPDFVPVPTPRPFRDGVADLIRQNTDVVLQGEMRTRILGLPCDVLIRIREEAETTLVDIRVASRYGQNDLGVSADTADGFLKALDAELLGIAGS</sequence>